<reference evidence="2" key="1">
    <citation type="submission" date="2015-06" db="EMBL/GenBank/DDBJ databases">
        <authorList>
            <person name="Bertelli C."/>
        </authorList>
    </citation>
    <scope>NUCLEOTIDE SEQUENCE [LARGE SCALE GENOMIC DNA]</scope>
    <source>
        <strain evidence="2">CRIB-30</strain>
    </source>
</reference>
<dbReference type="Proteomes" id="UP000220251">
    <property type="component" value="Unassembled WGS sequence"/>
</dbReference>
<organism evidence="1 2">
    <name type="scientific">Estrella lausannensis</name>
    <dbReference type="NCBI Taxonomy" id="483423"/>
    <lineage>
        <taxon>Bacteria</taxon>
        <taxon>Pseudomonadati</taxon>
        <taxon>Chlamydiota</taxon>
        <taxon>Chlamydiia</taxon>
        <taxon>Parachlamydiales</taxon>
        <taxon>Candidatus Criblamydiaceae</taxon>
        <taxon>Estrella</taxon>
    </lineage>
</organism>
<gene>
    <name evidence="1" type="ORF">ELAC_1225</name>
</gene>
<evidence type="ECO:0000313" key="2">
    <source>
        <dbReference type="Proteomes" id="UP000220251"/>
    </source>
</evidence>
<evidence type="ECO:0000313" key="1">
    <source>
        <dbReference type="EMBL" id="CRX38566.1"/>
    </source>
</evidence>
<sequence length="366" mass="41947">MPKLFLNTQESKLYTCTNHLEMSTPPKQVRHHGRRYTQLSLAKNLTILTRLAKMVTAMALTVLTLFAGLIFKSIRALWSEALSGRENFIIYTDAVADYKARMQALPVPVGYIGTEGERTKRPKYWNHLRLETGEPLPVEPEEYAAKVRLCFTQRCPPPKLPKNLVLPCVLLKTLRSGEGLRLLYKKKLIELEASHSRRYQAKRFEEQIRENIEAFEQSDRAGLDKTSVFSLEWKNPLFYYTLQGGGAAYTISYEAGSFQIREKRSQLLKELSPELHLTEYQCRLTPECGISVLSIPFSGDIEDCDIILNSKFLLFVTSNFYGLTIRKLRWDIAPRLQGKTLSQMKQLLQLAHTTRRPGSLEISLPC</sequence>
<dbReference type="RefSeq" id="WP_098038423.1">
    <property type="nucleotide sequence ID" value="NZ_CWGJ01000012.1"/>
</dbReference>
<dbReference type="AlphaFoldDB" id="A0A0H5DPQ9"/>
<proteinExistence type="predicted"/>
<keyword evidence="2" id="KW-1185">Reference proteome</keyword>
<accession>A0A0H5DPQ9</accession>
<name>A0A0H5DPQ9_9BACT</name>
<dbReference type="EMBL" id="CWGJ01000012">
    <property type="protein sequence ID" value="CRX38566.1"/>
    <property type="molecule type" value="Genomic_DNA"/>
</dbReference>
<protein>
    <submittedName>
        <fullName evidence="1">Uncharacterized protein</fullName>
    </submittedName>
</protein>